<organism evidence="11 12">
    <name type="scientific">Hirsutella minnesotensis 3608</name>
    <dbReference type="NCBI Taxonomy" id="1043627"/>
    <lineage>
        <taxon>Eukaryota</taxon>
        <taxon>Fungi</taxon>
        <taxon>Dikarya</taxon>
        <taxon>Ascomycota</taxon>
        <taxon>Pezizomycotina</taxon>
        <taxon>Sordariomycetes</taxon>
        <taxon>Hypocreomycetidae</taxon>
        <taxon>Hypocreales</taxon>
        <taxon>Ophiocordycipitaceae</taxon>
        <taxon>Hirsutella</taxon>
    </lineage>
</organism>
<evidence type="ECO:0000313" key="12">
    <source>
        <dbReference type="Proteomes" id="UP000054481"/>
    </source>
</evidence>
<keyword evidence="3" id="KW-0227">DNA damage</keyword>
<feature type="domain" description="Chromatin assembly factor 1 p150 subunit acidic region" evidence="8">
    <location>
        <begin position="126"/>
        <end position="267"/>
    </location>
</feature>
<reference evidence="11 12" key="1">
    <citation type="journal article" date="2014" name="Genome Biol. Evol.">
        <title>Comparative genomics and transcriptomics analyses reveal divergent lifestyle features of nematode endoparasitic fungus Hirsutella minnesotensis.</title>
        <authorList>
            <person name="Lai Y."/>
            <person name="Liu K."/>
            <person name="Zhang X."/>
            <person name="Zhang X."/>
            <person name="Li K."/>
            <person name="Wang N."/>
            <person name="Shu C."/>
            <person name="Wu Y."/>
            <person name="Wang C."/>
            <person name="Bushley K.E."/>
            <person name="Xiang M."/>
            <person name="Liu X."/>
        </authorList>
    </citation>
    <scope>NUCLEOTIDE SEQUENCE [LARGE SCALE GENOMIC DNA]</scope>
    <source>
        <strain evidence="11 12">3608</strain>
    </source>
</reference>
<dbReference type="GO" id="GO:0006334">
    <property type="term" value="P:nucleosome assembly"/>
    <property type="evidence" value="ECO:0007669"/>
    <property type="project" value="TreeGrafter"/>
</dbReference>
<dbReference type="InterPro" id="IPR048800">
    <property type="entry name" value="Cac1-like_C"/>
</dbReference>
<evidence type="ECO:0000259" key="10">
    <source>
        <dbReference type="Pfam" id="PF21796"/>
    </source>
</evidence>
<feature type="compositionally biased region" description="Basic and acidic residues" evidence="7">
    <location>
        <begin position="159"/>
        <end position="211"/>
    </location>
</feature>
<dbReference type="EMBL" id="KQ030525">
    <property type="protein sequence ID" value="KJZ74468.1"/>
    <property type="molecule type" value="Genomic_DNA"/>
</dbReference>
<dbReference type="GO" id="GO:0033186">
    <property type="term" value="C:CAF-1 complex"/>
    <property type="evidence" value="ECO:0007669"/>
    <property type="project" value="TreeGrafter"/>
</dbReference>
<feature type="domain" description="Chromatin assembly factor 1 subunit Cac1-like C-terminal" evidence="10">
    <location>
        <begin position="584"/>
        <end position="635"/>
    </location>
</feature>
<dbReference type="OrthoDB" id="79480at2759"/>
<evidence type="ECO:0000256" key="1">
    <source>
        <dbReference type="ARBA" id="ARBA00004123"/>
    </source>
</evidence>
<dbReference type="GO" id="GO:0006281">
    <property type="term" value="P:DNA repair"/>
    <property type="evidence" value="ECO:0007669"/>
    <property type="project" value="UniProtKB-KW"/>
</dbReference>
<feature type="domain" description="Chromatin assembly factor 1 subunit A dimerization" evidence="9">
    <location>
        <begin position="362"/>
        <end position="437"/>
    </location>
</feature>
<protein>
    <recommendedName>
        <fullName evidence="13">Chromatin assembly factor 1 subunit A</fullName>
    </recommendedName>
</protein>
<keyword evidence="2" id="KW-0235">DNA replication</keyword>
<dbReference type="Proteomes" id="UP000054481">
    <property type="component" value="Unassembled WGS sequence"/>
</dbReference>
<feature type="compositionally biased region" description="Basic and acidic residues" evidence="7">
    <location>
        <begin position="1"/>
        <end position="33"/>
    </location>
</feature>
<comment type="subcellular location">
    <subcellularLocation>
        <location evidence="1">Nucleus</location>
    </subcellularLocation>
</comment>
<dbReference type="Pfam" id="PF21796">
    <property type="entry name" value="Cac1_C"/>
    <property type="match status" value="1"/>
</dbReference>
<sequence length="643" mass="71933">MDPNIHEPETAGRKRSHTEFADDSPKAKMDLDLKTSPSGDLLPTMMDLGTGTDFAVVPAVSRDRAESPPNGSPALTDAGRSTPALEPNSPQTPSKTPNQPNVARSASPDASGSVGNADSKPAIKRKRLTPQEKEAREKEIADKKKEKEAQAAARAAQKAKLEEDKAARAKERDEKRKKKEEEDQAKAEKKRKKEEEQKRAQEEKEKKERSQMKLNNFFQLPKTPKTPAAESNSNAASPVKASAAGATPKSTLTEYERLFKPFFVRENTRLAALPTQMDDETRDAKSRILDEFIGGHREVDKSPKPFDAVELLRLPGKLPRRGRLHHPVRHILETLQKETDRLADSGNALEQARQKLAKVPMKVIAFSQDVRPPYYGTVTLKPFVLGHGNMSRQARRTTDRRLPLDYDYDSEAEWQDEEGEDIDIDDDEEEQDDEDDMDGFLDDSEDAGLARRIFANTMEPDSSGICFEDASRPSADCLLREFKMEFVHGRLPFPSLPSQNQWDSKLTFCRSEGLNDTLGIDPWTTQYWEPEVKKMAPKTDQAGEETSKMAPPPAPGNAFEALRTTAEAGAPKLVKQELMGGIQKVILANKALSKVSIIDIIFHQFRDDVSRTEVKNTIELIAEKKGNGRSKEWDIKPAYKIQL</sequence>
<dbReference type="InterPro" id="IPR022043">
    <property type="entry name" value="CAF1A_DD"/>
</dbReference>
<dbReference type="GO" id="GO:0006260">
    <property type="term" value="P:DNA replication"/>
    <property type="evidence" value="ECO:0007669"/>
    <property type="project" value="UniProtKB-KW"/>
</dbReference>
<feature type="region of interest" description="Disordered" evidence="7">
    <location>
        <begin position="1"/>
        <end position="247"/>
    </location>
</feature>
<dbReference type="Pfam" id="PF11600">
    <property type="entry name" value="CAF1A_acidic"/>
    <property type="match status" value="1"/>
</dbReference>
<name>A0A0F7ZU94_9HYPO</name>
<evidence type="ECO:0000313" key="11">
    <source>
        <dbReference type="EMBL" id="KJZ74468.1"/>
    </source>
</evidence>
<feature type="compositionally biased region" description="Polar residues" evidence="7">
    <location>
        <begin position="88"/>
        <end position="116"/>
    </location>
</feature>
<dbReference type="PANTHER" id="PTHR15272">
    <property type="entry name" value="CHROMATIN ASSEMBLY FACTOR 1 SUBUNIT A CAF-1 SUBUNIT A"/>
    <property type="match status" value="1"/>
</dbReference>
<gene>
    <name evidence="11" type="ORF">HIM_06064</name>
</gene>
<evidence type="ECO:0000256" key="5">
    <source>
        <dbReference type="ARBA" id="ARBA00023204"/>
    </source>
</evidence>
<evidence type="ECO:0000256" key="7">
    <source>
        <dbReference type="SAM" id="MobiDB-lite"/>
    </source>
</evidence>
<evidence type="ECO:0000256" key="4">
    <source>
        <dbReference type="ARBA" id="ARBA00023186"/>
    </source>
</evidence>
<dbReference type="GO" id="GO:0005634">
    <property type="term" value="C:nucleus"/>
    <property type="evidence" value="ECO:0007669"/>
    <property type="project" value="UniProtKB-SubCell"/>
</dbReference>
<feature type="compositionally biased region" description="Basic and acidic residues" evidence="7">
    <location>
        <begin position="129"/>
        <end position="149"/>
    </location>
</feature>
<evidence type="ECO:0000259" key="8">
    <source>
        <dbReference type="Pfam" id="PF11600"/>
    </source>
</evidence>
<evidence type="ECO:0000256" key="3">
    <source>
        <dbReference type="ARBA" id="ARBA00022763"/>
    </source>
</evidence>
<feature type="compositionally biased region" description="Low complexity" evidence="7">
    <location>
        <begin position="228"/>
        <end position="246"/>
    </location>
</feature>
<keyword evidence="6" id="KW-0539">Nucleus</keyword>
<evidence type="ECO:0000256" key="2">
    <source>
        <dbReference type="ARBA" id="ARBA00022705"/>
    </source>
</evidence>
<feature type="region of interest" description="Disordered" evidence="7">
    <location>
        <begin position="407"/>
        <end position="439"/>
    </location>
</feature>
<proteinExistence type="predicted"/>
<dbReference type="InterPro" id="IPR021644">
    <property type="entry name" value="CAF-1_p150_acidic"/>
</dbReference>
<dbReference type="AlphaFoldDB" id="A0A0F7ZU94"/>
<dbReference type="PANTHER" id="PTHR15272:SF0">
    <property type="entry name" value="CHROMATIN ASSEMBLY FACTOR 1 SUBUNIT A"/>
    <property type="match status" value="1"/>
</dbReference>
<keyword evidence="12" id="KW-1185">Reference proteome</keyword>
<evidence type="ECO:0008006" key="13">
    <source>
        <dbReference type="Google" id="ProtNLM"/>
    </source>
</evidence>
<evidence type="ECO:0000256" key="6">
    <source>
        <dbReference type="ARBA" id="ARBA00023242"/>
    </source>
</evidence>
<accession>A0A0F7ZU94</accession>
<evidence type="ECO:0000259" key="9">
    <source>
        <dbReference type="Pfam" id="PF12253"/>
    </source>
</evidence>
<keyword evidence="5" id="KW-0234">DNA repair</keyword>
<keyword evidence="4" id="KW-0143">Chaperone</keyword>
<dbReference type="Pfam" id="PF12253">
    <property type="entry name" value="CAF1A_dimeriz"/>
    <property type="match status" value="1"/>
</dbReference>